<dbReference type="PANTHER" id="PTHR11085:SF10">
    <property type="entry name" value="NAD-DEPENDENT PROTEIN DEACYLASE SIRTUIN-5, MITOCHONDRIAL-RELATED"/>
    <property type="match status" value="1"/>
</dbReference>
<dbReference type="InterPro" id="IPR027546">
    <property type="entry name" value="Sirtuin_class_III"/>
</dbReference>
<evidence type="ECO:0000313" key="6">
    <source>
        <dbReference type="Proteomes" id="UP001445076"/>
    </source>
</evidence>
<feature type="binding site" evidence="3">
    <location>
        <position position="191"/>
    </location>
    <ligand>
        <name>Zn(2+)</name>
        <dbReference type="ChEBI" id="CHEBI:29105"/>
    </ligand>
</feature>
<dbReference type="InterPro" id="IPR026590">
    <property type="entry name" value="Ssirtuin_cat_dom"/>
</dbReference>
<gene>
    <name evidence="5" type="ORF">OTU49_004637</name>
</gene>
<dbReference type="CDD" id="cd01412">
    <property type="entry name" value="SIRT5_Af1_CobB"/>
    <property type="match status" value="1"/>
</dbReference>
<sequence>KERKEAEAFGGPDKPSKEACHCIISMIHQLASAARNIRRLKKTGRPLLEVIPAVKMSAARPSSDMAKFRQIYKTSRRVVALTGAGVSAESGVPTFRGAGGFWRTWQAQDLASPGAFRRNPSLVWEFYHYRREVMSTKDPNPAHFALAQAEERLAAEGRHLVVITQNIDELHFKAGSKNVIELHGSLFRTQCTQCGEVCANTDSPICPALSGKGAPDPKAEDARIPESELPRCTACSGLLRPDVVWFGEGLDPYVLHRADEELKACDLCLVVGTSSVVYPAAMFAPQVAAQGVPVAEFNLESTPATDSFGFHFEGPCGTTLPIALAP</sequence>
<feature type="non-terminal residue" evidence="5">
    <location>
        <position position="1"/>
    </location>
</feature>
<dbReference type="PANTHER" id="PTHR11085">
    <property type="entry name" value="NAD-DEPENDENT PROTEIN DEACYLASE SIRTUIN-5, MITOCHONDRIAL-RELATED"/>
    <property type="match status" value="1"/>
</dbReference>
<keyword evidence="1" id="KW-0808">Transferase</keyword>
<dbReference type="GO" id="GO:0017136">
    <property type="term" value="F:histone deacetylase activity, NAD-dependent"/>
    <property type="evidence" value="ECO:0007669"/>
    <property type="project" value="TreeGrafter"/>
</dbReference>
<dbReference type="InterPro" id="IPR003000">
    <property type="entry name" value="Sirtuin"/>
</dbReference>
<dbReference type="Gene3D" id="3.30.1600.10">
    <property type="entry name" value="SIR2/SIRT2 'Small Domain"/>
    <property type="match status" value="1"/>
</dbReference>
<keyword evidence="6" id="KW-1185">Reference proteome</keyword>
<dbReference type="GO" id="GO:0046872">
    <property type="term" value="F:metal ion binding"/>
    <property type="evidence" value="ECO:0007669"/>
    <property type="project" value="UniProtKB-KW"/>
</dbReference>
<dbReference type="PROSITE" id="PS50305">
    <property type="entry name" value="SIRTUIN"/>
    <property type="match status" value="1"/>
</dbReference>
<dbReference type="GO" id="GO:0036055">
    <property type="term" value="F:protein-succinyllysine desuccinylase activity"/>
    <property type="evidence" value="ECO:0007669"/>
    <property type="project" value="InterPro"/>
</dbReference>
<dbReference type="GO" id="GO:0036054">
    <property type="term" value="F:protein-malonyllysine demalonylase activity"/>
    <property type="evidence" value="ECO:0007669"/>
    <property type="project" value="InterPro"/>
</dbReference>
<dbReference type="SUPFAM" id="SSF52467">
    <property type="entry name" value="DHS-like NAD/FAD-binding domain"/>
    <property type="match status" value="1"/>
</dbReference>
<reference evidence="5 6" key="1">
    <citation type="journal article" date="2024" name="BMC Genomics">
        <title>Genome assembly of redclaw crayfish (Cherax quadricarinatus) provides insights into its immune adaptation and hypoxia tolerance.</title>
        <authorList>
            <person name="Liu Z."/>
            <person name="Zheng J."/>
            <person name="Li H."/>
            <person name="Fang K."/>
            <person name="Wang S."/>
            <person name="He J."/>
            <person name="Zhou D."/>
            <person name="Weng S."/>
            <person name="Chi M."/>
            <person name="Gu Z."/>
            <person name="He J."/>
            <person name="Li F."/>
            <person name="Wang M."/>
        </authorList>
    </citation>
    <scope>NUCLEOTIDE SEQUENCE [LARGE SCALE GENOMIC DNA]</scope>
    <source>
        <strain evidence="5">ZL_2023a</strain>
    </source>
</reference>
<evidence type="ECO:0000313" key="5">
    <source>
        <dbReference type="EMBL" id="KAK8736766.1"/>
    </source>
</evidence>
<dbReference type="Pfam" id="PF02146">
    <property type="entry name" value="SIR2"/>
    <property type="match status" value="1"/>
</dbReference>
<dbReference type="InterPro" id="IPR050134">
    <property type="entry name" value="NAD-dep_sirtuin_deacylases"/>
</dbReference>
<evidence type="ECO:0000256" key="1">
    <source>
        <dbReference type="ARBA" id="ARBA00022679"/>
    </source>
</evidence>
<feature type="active site" description="Proton acceptor" evidence="3">
    <location>
        <position position="183"/>
    </location>
</feature>
<organism evidence="5 6">
    <name type="scientific">Cherax quadricarinatus</name>
    <name type="common">Australian red claw crayfish</name>
    <dbReference type="NCBI Taxonomy" id="27406"/>
    <lineage>
        <taxon>Eukaryota</taxon>
        <taxon>Metazoa</taxon>
        <taxon>Ecdysozoa</taxon>
        <taxon>Arthropoda</taxon>
        <taxon>Crustacea</taxon>
        <taxon>Multicrustacea</taxon>
        <taxon>Malacostraca</taxon>
        <taxon>Eumalacostraca</taxon>
        <taxon>Eucarida</taxon>
        <taxon>Decapoda</taxon>
        <taxon>Pleocyemata</taxon>
        <taxon>Astacidea</taxon>
        <taxon>Parastacoidea</taxon>
        <taxon>Parastacidae</taxon>
        <taxon>Cherax</taxon>
    </lineage>
</organism>
<keyword evidence="3" id="KW-0479">Metal-binding</keyword>
<keyword evidence="3" id="KW-0862">Zinc</keyword>
<accession>A0AAW0WXF4</accession>
<feature type="binding site" evidence="3">
    <location>
        <position position="194"/>
    </location>
    <ligand>
        <name>Zn(2+)</name>
        <dbReference type="ChEBI" id="CHEBI:29105"/>
    </ligand>
</feature>
<dbReference type="GO" id="GO:0005634">
    <property type="term" value="C:nucleus"/>
    <property type="evidence" value="ECO:0007669"/>
    <property type="project" value="TreeGrafter"/>
</dbReference>
<dbReference type="InterPro" id="IPR029035">
    <property type="entry name" value="DHS-like_NAD/FAD-binding_dom"/>
</dbReference>
<dbReference type="Gene3D" id="3.40.50.1220">
    <property type="entry name" value="TPP-binding domain"/>
    <property type="match status" value="1"/>
</dbReference>
<dbReference type="GO" id="GO:0070403">
    <property type="term" value="F:NAD+ binding"/>
    <property type="evidence" value="ECO:0007669"/>
    <property type="project" value="InterPro"/>
</dbReference>
<feature type="binding site" evidence="3">
    <location>
        <position position="235"/>
    </location>
    <ligand>
        <name>Zn(2+)</name>
        <dbReference type="ChEBI" id="CHEBI:29105"/>
    </ligand>
</feature>
<evidence type="ECO:0000256" key="3">
    <source>
        <dbReference type="PROSITE-ProRule" id="PRU00236"/>
    </source>
</evidence>
<dbReference type="NCBIfam" id="NF001753">
    <property type="entry name" value="PRK00481.1-3"/>
    <property type="match status" value="1"/>
</dbReference>
<evidence type="ECO:0000259" key="4">
    <source>
        <dbReference type="PROSITE" id="PS50305"/>
    </source>
</evidence>
<proteinExistence type="inferred from homology"/>
<keyword evidence="2" id="KW-0520">NAD</keyword>
<dbReference type="AlphaFoldDB" id="A0AAW0WXF4"/>
<dbReference type="InterPro" id="IPR026591">
    <property type="entry name" value="Sirtuin_cat_small_dom_sf"/>
</dbReference>
<name>A0AAW0WXF4_CHEQU</name>
<protein>
    <recommendedName>
        <fullName evidence="4">Deacetylase sirtuin-type domain-containing protein</fullName>
    </recommendedName>
</protein>
<evidence type="ECO:0000256" key="2">
    <source>
        <dbReference type="ARBA" id="ARBA00023027"/>
    </source>
</evidence>
<dbReference type="HAMAP" id="MF_01121">
    <property type="entry name" value="Sirtuin_ClassIII"/>
    <property type="match status" value="1"/>
</dbReference>
<dbReference type="Proteomes" id="UP001445076">
    <property type="component" value="Unassembled WGS sequence"/>
</dbReference>
<comment type="caution">
    <text evidence="5">The sequence shown here is derived from an EMBL/GenBank/DDBJ whole genome shotgun (WGS) entry which is preliminary data.</text>
</comment>
<feature type="binding site" evidence="3">
    <location>
        <position position="232"/>
    </location>
    <ligand>
        <name>Zn(2+)</name>
        <dbReference type="ChEBI" id="CHEBI:29105"/>
    </ligand>
</feature>
<dbReference type="EMBL" id="JARKIK010000043">
    <property type="protein sequence ID" value="KAK8736766.1"/>
    <property type="molecule type" value="Genomic_DNA"/>
</dbReference>
<feature type="domain" description="Deacetylase sirtuin-type" evidence="4">
    <location>
        <begin position="58"/>
        <end position="326"/>
    </location>
</feature>